<organism evidence="2 3">
    <name type="scientific">Microtus ochrogaster</name>
    <name type="common">Prairie vole</name>
    <dbReference type="NCBI Taxonomy" id="79684"/>
    <lineage>
        <taxon>Eukaryota</taxon>
        <taxon>Metazoa</taxon>
        <taxon>Chordata</taxon>
        <taxon>Craniata</taxon>
        <taxon>Vertebrata</taxon>
        <taxon>Euteleostomi</taxon>
        <taxon>Mammalia</taxon>
        <taxon>Eutheria</taxon>
        <taxon>Euarchontoglires</taxon>
        <taxon>Glires</taxon>
        <taxon>Rodentia</taxon>
        <taxon>Myomorpha</taxon>
        <taxon>Muroidea</taxon>
        <taxon>Cricetidae</taxon>
        <taxon>Arvicolinae</taxon>
        <taxon>Microtus</taxon>
    </lineage>
</organism>
<evidence type="ECO:0000256" key="1">
    <source>
        <dbReference type="SAM" id="MobiDB-lite"/>
    </source>
</evidence>
<dbReference type="RefSeq" id="XP_026634523.1">
    <property type="nucleotide sequence ID" value="XM_026778722.1"/>
</dbReference>
<keyword evidence="2" id="KW-1185">Reference proteome</keyword>
<dbReference type="GeneID" id="113455950"/>
<gene>
    <name evidence="3" type="primary">LOC113455950</name>
</gene>
<feature type="region of interest" description="Disordered" evidence="1">
    <location>
        <begin position="80"/>
        <end position="117"/>
    </location>
</feature>
<proteinExistence type="predicted"/>
<protein>
    <submittedName>
        <fullName evidence="3">Heterogeneous nuclear ribonucleoprotein C-like isoform X1</fullName>
    </submittedName>
</protein>
<feature type="compositionally biased region" description="Basic and acidic residues" evidence="1">
    <location>
        <begin position="82"/>
        <end position="91"/>
    </location>
</feature>
<reference evidence="3" key="1">
    <citation type="submission" date="2025-08" db="UniProtKB">
        <authorList>
            <consortium name="RefSeq"/>
        </authorList>
    </citation>
    <scope>IDENTIFICATION</scope>
</reference>
<name>A0ABM1TXR1_MICOH</name>
<evidence type="ECO:0000313" key="2">
    <source>
        <dbReference type="Proteomes" id="UP000694915"/>
    </source>
</evidence>
<accession>A0ABM1TXR1</accession>
<evidence type="ECO:0000313" key="3">
    <source>
        <dbReference type="RefSeq" id="XP_026634523.1"/>
    </source>
</evidence>
<dbReference type="Proteomes" id="UP000694915">
    <property type="component" value="Chromosome 4"/>
</dbReference>
<feature type="compositionally biased region" description="Polar residues" evidence="1">
    <location>
        <begin position="92"/>
        <end position="117"/>
    </location>
</feature>
<sequence length="117" mass="13132">MACSQGWVIARRSLYSSTRCLRTHLSPRVKNTYSPYKACRDSCLPLGQRKSAQTEELDSIRRELSKIKAQVDSLLKSLESMEEQRAQHTDQVKTQASDQDSQEVGTLPGSTVTSWVA</sequence>